<organism evidence="2 3">
    <name type="scientific">Parascaris univalens</name>
    <name type="common">Nematode worm</name>
    <dbReference type="NCBI Taxonomy" id="6257"/>
    <lineage>
        <taxon>Eukaryota</taxon>
        <taxon>Metazoa</taxon>
        <taxon>Ecdysozoa</taxon>
        <taxon>Nematoda</taxon>
        <taxon>Chromadorea</taxon>
        <taxon>Rhabditida</taxon>
        <taxon>Spirurina</taxon>
        <taxon>Ascaridomorpha</taxon>
        <taxon>Ascaridoidea</taxon>
        <taxon>Ascarididae</taxon>
        <taxon>Parascaris</taxon>
    </lineage>
</organism>
<dbReference type="WBParaSite" id="PgE023_g002_t04">
    <property type="protein sequence ID" value="PgE023_g002_t04"/>
    <property type="gene ID" value="PgE023_g002"/>
</dbReference>
<feature type="compositionally biased region" description="Basic and acidic residues" evidence="1">
    <location>
        <begin position="1"/>
        <end position="10"/>
    </location>
</feature>
<sequence>CCTMADRHQADLTSTGTSLGSSSQLPSTSSYDRAMSGPLFASVRSDSVSTNLRNPSGERATSFPKQPSYMREWRKWRRALAGDSDRGERPLEHDSWWSSRFLLNETAVVCCKHGRKCTEYFEEMSNRLPSLWPTSQFISVADTPIHVQAQSSLETFKGADASQMEILHRYYIGRKTRERALPKPRIAQTFRLYHEIPESLNTVDSLKLFVDLYVVFVTNNLSLRHFRVKEVHSALHKAKRIYVECGDRYPPLFWGLHDLVWHYSTIYAYIDSKGQRSRFPS</sequence>
<dbReference type="AlphaFoldDB" id="A0A914ZXN0"/>
<evidence type="ECO:0000256" key="1">
    <source>
        <dbReference type="SAM" id="MobiDB-lite"/>
    </source>
</evidence>
<protein>
    <submittedName>
        <fullName evidence="3">Uncharacterized protein</fullName>
    </submittedName>
</protein>
<evidence type="ECO:0000313" key="2">
    <source>
        <dbReference type="Proteomes" id="UP000887569"/>
    </source>
</evidence>
<proteinExistence type="predicted"/>
<accession>A0A914ZXN0</accession>
<dbReference type="Proteomes" id="UP000887569">
    <property type="component" value="Unplaced"/>
</dbReference>
<reference evidence="3" key="1">
    <citation type="submission" date="2022-11" db="UniProtKB">
        <authorList>
            <consortium name="WormBaseParasite"/>
        </authorList>
    </citation>
    <scope>IDENTIFICATION</scope>
</reference>
<keyword evidence="2" id="KW-1185">Reference proteome</keyword>
<feature type="compositionally biased region" description="Low complexity" evidence="1">
    <location>
        <begin position="12"/>
        <end position="30"/>
    </location>
</feature>
<dbReference type="PANTHER" id="PTHR31128">
    <property type="entry name" value="PROTEIN CBR-CLEC-135-RELATED"/>
    <property type="match status" value="1"/>
</dbReference>
<evidence type="ECO:0000313" key="3">
    <source>
        <dbReference type="WBParaSite" id="PgE023_g002_t04"/>
    </source>
</evidence>
<dbReference type="PANTHER" id="PTHR31128:SF9">
    <property type="entry name" value="DUF3444 DOMAIN-CONTAINING PROTEIN-RELATED"/>
    <property type="match status" value="1"/>
</dbReference>
<feature type="region of interest" description="Disordered" evidence="1">
    <location>
        <begin position="1"/>
        <end position="31"/>
    </location>
</feature>
<name>A0A914ZXN0_PARUN</name>